<evidence type="ECO:0000313" key="2">
    <source>
        <dbReference type="EMBL" id="GAA0167785.1"/>
    </source>
</evidence>
<feature type="region of interest" description="Disordered" evidence="1">
    <location>
        <begin position="123"/>
        <end position="154"/>
    </location>
</feature>
<gene>
    <name evidence="2" type="ORF">LIER_40443</name>
</gene>
<evidence type="ECO:0000313" key="3">
    <source>
        <dbReference type="Proteomes" id="UP001454036"/>
    </source>
</evidence>
<sequence length="154" mass="17022">MFVLQPTKQEKGKDKKLVNESKRRTKPKKGETSGAAANPFQGTADPVQQQAADPGPVPRPVQQQAADPGPAPRPVFRAPRPAPIAWADHNEDDDIVEILSLPEQSHNDASDVEILKVVQDTTIDPSVSQRETRRAKRGMVKHKAEQAKKKRRKS</sequence>
<proteinExistence type="predicted"/>
<dbReference type="Proteomes" id="UP001454036">
    <property type="component" value="Unassembled WGS sequence"/>
</dbReference>
<feature type="region of interest" description="Disordered" evidence="1">
    <location>
        <begin position="1"/>
        <end position="80"/>
    </location>
</feature>
<evidence type="ECO:0000256" key="1">
    <source>
        <dbReference type="SAM" id="MobiDB-lite"/>
    </source>
</evidence>
<keyword evidence="3" id="KW-1185">Reference proteome</keyword>
<organism evidence="2 3">
    <name type="scientific">Lithospermum erythrorhizon</name>
    <name type="common">Purple gromwell</name>
    <name type="synonym">Lithospermum officinale var. erythrorhizon</name>
    <dbReference type="NCBI Taxonomy" id="34254"/>
    <lineage>
        <taxon>Eukaryota</taxon>
        <taxon>Viridiplantae</taxon>
        <taxon>Streptophyta</taxon>
        <taxon>Embryophyta</taxon>
        <taxon>Tracheophyta</taxon>
        <taxon>Spermatophyta</taxon>
        <taxon>Magnoliopsida</taxon>
        <taxon>eudicotyledons</taxon>
        <taxon>Gunneridae</taxon>
        <taxon>Pentapetalae</taxon>
        <taxon>asterids</taxon>
        <taxon>lamiids</taxon>
        <taxon>Boraginales</taxon>
        <taxon>Boraginaceae</taxon>
        <taxon>Boraginoideae</taxon>
        <taxon>Lithospermeae</taxon>
        <taxon>Lithospermum</taxon>
    </lineage>
</organism>
<feature type="compositionally biased region" description="Basic and acidic residues" evidence="1">
    <location>
        <begin position="8"/>
        <end position="22"/>
    </location>
</feature>
<reference evidence="2 3" key="1">
    <citation type="submission" date="2024-01" db="EMBL/GenBank/DDBJ databases">
        <title>The complete chloroplast genome sequence of Lithospermum erythrorhizon: insights into the phylogenetic relationship among Boraginaceae species and the maternal lineages of purple gromwells.</title>
        <authorList>
            <person name="Okada T."/>
            <person name="Watanabe K."/>
        </authorList>
    </citation>
    <scope>NUCLEOTIDE SEQUENCE [LARGE SCALE GENOMIC DNA]</scope>
</reference>
<protein>
    <submittedName>
        <fullName evidence="2">Uncharacterized protein</fullName>
    </submittedName>
</protein>
<dbReference type="EMBL" id="BAABME010023320">
    <property type="protein sequence ID" value="GAA0167785.1"/>
    <property type="molecule type" value="Genomic_DNA"/>
</dbReference>
<comment type="caution">
    <text evidence="2">The sequence shown here is derived from an EMBL/GenBank/DDBJ whole genome shotgun (WGS) entry which is preliminary data.</text>
</comment>
<accession>A0AAV3QUS6</accession>
<dbReference type="AlphaFoldDB" id="A0AAV3QUS6"/>
<name>A0AAV3QUS6_LITER</name>